<dbReference type="GeneID" id="85494944"/>
<feature type="compositionally biased region" description="Low complexity" evidence="1">
    <location>
        <begin position="53"/>
        <end position="77"/>
    </location>
</feature>
<gene>
    <name evidence="2" type="ORF">CcaverHIS019_0311440</name>
</gene>
<proteinExistence type="predicted"/>
<evidence type="ECO:0000256" key="1">
    <source>
        <dbReference type="SAM" id="MobiDB-lite"/>
    </source>
</evidence>
<evidence type="ECO:0000313" key="3">
    <source>
        <dbReference type="Proteomes" id="UP001233271"/>
    </source>
</evidence>
<dbReference type="KEGG" id="ccac:CcaHIS019_0311440"/>
<dbReference type="AlphaFoldDB" id="A0AA48L341"/>
<evidence type="ECO:0000313" key="2">
    <source>
        <dbReference type="EMBL" id="BEI91074.1"/>
    </source>
</evidence>
<feature type="region of interest" description="Disordered" evidence="1">
    <location>
        <begin position="53"/>
        <end position="99"/>
    </location>
</feature>
<name>A0AA48L341_9TREE</name>
<organism evidence="2 3">
    <name type="scientific">Cutaneotrichosporon cavernicola</name>
    <dbReference type="NCBI Taxonomy" id="279322"/>
    <lineage>
        <taxon>Eukaryota</taxon>
        <taxon>Fungi</taxon>
        <taxon>Dikarya</taxon>
        <taxon>Basidiomycota</taxon>
        <taxon>Agaricomycotina</taxon>
        <taxon>Tremellomycetes</taxon>
        <taxon>Trichosporonales</taxon>
        <taxon>Trichosporonaceae</taxon>
        <taxon>Cutaneotrichosporon</taxon>
    </lineage>
</organism>
<dbReference type="RefSeq" id="XP_060456339.1">
    <property type="nucleotide sequence ID" value="XM_060599668.1"/>
</dbReference>
<dbReference type="Proteomes" id="UP001233271">
    <property type="component" value="Chromosome 3"/>
</dbReference>
<accession>A0AA48L341</accession>
<keyword evidence="3" id="KW-1185">Reference proteome</keyword>
<sequence length="199" mass="20939">MSQSSQVPILSSPFLTVGVVDTALNAETNPAVRVQLLGAKVHLLEKAREAAGGAAAPARAPTSHSGAVVAATGAAADSEGEGDSTPDTAPSSRRPRPDPTALLSTRILLADAYLAVLPPNLSAAEAESRVAEGECKRLMKVMKRLDRGDAGVEERPAWLDDIPRLRVRALRVLARVEDGLGRGARAERTRKLAADLEKR</sequence>
<dbReference type="EMBL" id="AP028214">
    <property type="protein sequence ID" value="BEI91074.1"/>
    <property type="molecule type" value="Genomic_DNA"/>
</dbReference>
<reference evidence="2" key="1">
    <citation type="journal article" date="2023" name="BMC Genomics">
        <title>Chromosome-level genome assemblies of Cutaneotrichosporon spp. (Trichosporonales, Basidiomycota) reveal imbalanced evolution between nucleotide sequences and chromosome synteny.</title>
        <authorList>
            <person name="Kobayashi Y."/>
            <person name="Kayamori A."/>
            <person name="Aoki K."/>
            <person name="Shiwa Y."/>
            <person name="Matsutani M."/>
            <person name="Fujita N."/>
            <person name="Sugita T."/>
            <person name="Iwasaki W."/>
            <person name="Tanaka N."/>
            <person name="Takashima M."/>
        </authorList>
    </citation>
    <scope>NUCLEOTIDE SEQUENCE</scope>
    <source>
        <strain evidence="2">HIS019</strain>
    </source>
</reference>
<protein>
    <submittedName>
        <fullName evidence="2">Uncharacterized protein</fullName>
    </submittedName>
</protein>